<keyword evidence="3" id="KW-0560">Oxidoreductase</keyword>
<reference evidence="5" key="1">
    <citation type="journal article" date="2014" name="Front. Microbiol.">
        <title>High frequency of phylogenetically diverse reductive dehalogenase-homologous genes in deep subseafloor sedimentary metagenomes.</title>
        <authorList>
            <person name="Kawai M."/>
            <person name="Futagami T."/>
            <person name="Toyoda A."/>
            <person name="Takaki Y."/>
            <person name="Nishi S."/>
            <person name="Hori S."/>
            <person name="Arai W."/>
            <person name="Tsubouchi T."/>
            <person name="Morono Y."/>
            <person name="Uchiyama I."/>
            <person name="Ito T."/>
            <person name="Fujiyama A."/>
            <person name="Inagaki F."/>
            <person name="Takami H."/>
        </authorList>
    </citation>
    <scope>NUCLEOTIDE SEQUENCE</scope>
    <source>
        <strain evidence="5">Expedition CK06-06</strain>
    </source>
</reference>
<dbReference type="EMBL" id="BARW01015169">
    <property type="protein sequence ID" value="GAI91597.1"/>
    <property type="molecule type" value="Genomic_DNA"/>
</dbReference>
<dbReference type="InterPro" id="IPR024072">
    <property type="entry name" value="DHFR-like_dom_sf"/>
</dbReference>
<dbReference type="PANTHER" id="PTHR38011">
    <property type="entry name" value="DIHYDROFOLATE REDUCTASE FAMILY PROTEIN (AFU_ORTHOLOGUE AFUA_8G06820)"/>
    <property type="match status" value="1"/>
</dbReference>
<accession>X1SF07</accession>
<sequence>PAVLVGIGTILSDDPKLTIKEKYVKNPKQPLRIVLDSSCRTPKDALVLNDSAKTLIITKKGNEKQFDCKHIGVVGCKIDNEGYIDLNCVLDLLSKKGVKKLLVEGGSTVIWSFLKKKLVDDLFIYIGPYVIGGKDTPTVADGSGIKNENELLSLRIVNVKRLDEGALIQYKVL</sequence>
<protein>
    <recommendedName>
        <fullName evidence="4">Bacterial bifunctional deaminase-reductase C-terminal domain-containing protein</fullName>
    </recommendedName>
</protein>
<evidence type="ECO:0000256" key="2">
    <source>
        <dbReference type="ARBA" id="ARBA00022857"/>
    </source>
</evidence>
<gene>
    <name evidence="5" type="ORF">S12H4_26690</name>
</gene>
<dbReference type="GO" id="GO:0008703">
    <property type="term" value="F:5-amino-6-(5-phosphoribosylamino)uracil reductase activity"/>
    <property type="evidence" value="ECO:0007669"/>
    <property type="project" value="InterPro"/>
</dbReference>
<comment type="pathway">
    <text evidence="1">Cofactor biosynthesis; riboflavin biosynthesis.</text>
</comment>
<evidence type="ECO:0000259" key="4">
    <source>
        <dbReference type="Pfam" id="PF01872"/>
    </source>
</evidence>
<keyword evidence="2" id="KW-0521">NADP</keyword>
<proteinExistence type="predicted"/>
<evidence type="ECO:0000256" key="3">
    <source>
        <dbReference type="ARBA" id="ARBA00023002"/>
    </source>
</evidence>
<evidence type="ECO:0000313" key="5">
    <source>
        <dbReference type="EMBL" id="GAI91597.1"/>
    </source>
</evidence>
<name>X1SF07_9ZZZZ</name>
<dbReference type="PANTHER" id="PTHR38011:SF7">
    <property type="entry name" value="2,5-DIAMINO-6-RIBOSYLAMINO-4(3H)-PYRIMIDINONE 5'-PHOSPHATE REDUCTASE"/>
    <property type="match status" value="1"/>
</dbReference>
<comment type="caution">
    <text evidence="5">The sequence shown here is derived from an EMBL/GenBank/DDBJ whole genome shotgun (WGS) entry which is preliminary data.</text>
</comment>
<dbReference type="InterPro" id="IPR002734">
    <property type="entry name" value="RibDG_C"/>
</dbReference>
<organism evidence="5">
    <name type="scientific">marine sediment metagenome</name>
    <dbReference type="NCBI Taxonomy" id="412755"/>
    <lineage>
        <taxon>unclassified sequences</taxon>
        <taxon>metagenomes</taxon>
        <taxon>ecological metagenomes</taxon>
    </lineage>
</organism>
<dbReference type="GO" id="GO:0009231">
    <property type="term" value="P:riboflavin biosynthetic process"/>
    <property type="evidence" value="ECO:0007669"/>
    <property type="project" value="InterPro"/>
</dbReference>
<evidence type="ECO:0000256" key="1">
    <source>
        <dbReference type="ARBA" id="ARBA00005104"/>
    </source>
</evidence>
<dbReference type="AlphaFoldDB" id="X1SF07"/>
<feature type="domain" description="Bacterial bifunctional deaminase-reductase C-terminal" evidence="4">
    <location>
        <begin position="2"/>
        <end position="167"/>
    </location>
</feature>
<dbReference type="Pfam" id="PF01872">
    <property type="entry name" value="RibD_C"/>
    <property type="match status" value="1"/>
</dbReference>
<dbReference type="InterPro" id="IPR050765">
    <property type="entry name" value="Riboflavin_Biosynth_HTPR"/>
</dbReference>
<dbReference type="SUPFAM" id="SSF53597">
    <property type="entry name" value="Dihydrofolate reductase-like"/>
    <property type="match status" value="1"/>
</dbReference>
<dbReference type="Gene3D" id="3.40.430.10">
    <property type="entry name" value="Dihydrofolate Reductase, subunit A"/>
    <property type="match status" value="1"/>
</dbReference>
<feature type="non-terminal residue" evidence="5">
    <location>
        <position position="1"/>
    </location>
</feature>